<dbReference type="GO" id="GO:0003713">
    <property type="term" value="F:transcription coactivator activity"/>
    <property type="evidence" value="ECO:0007669"/>
    <property type="project" value="TreeGrafter"/>
</dbReference>
<evidence type="ECO:0000256" key="4">
    <source>
        <dbReference type="ARBA" id="ARBA00023242"/>
    </source>
</evidence>
<sequence length="265" mass="30518">MDEIIYDHLSDDVYDRNEFNSVESTISMIMFSNGDHHSPEQDAVAFVTSLANTELRNLLNVAGQRASEEGRRKVELCDVLWCLRKKTVLLSRFFRYLKEKEEIFSFDFGSLAGVDQIKLASFKDALSLLLPDCVHLDLVLKGIDEPVEDVEKNQRMERIVEYIRTLDSETYIEFSRARRTCLYKLPNSVLMEWLGQTDPLKMEIIIVFSFLASEVVAEMVENAFKCKVEEEAVSSKSIGPQIGVVFYKMALRRHRGHLETGYLLQ</sequence>
<proteinExistence type="predicted"/>
<keyword evidence="3" id="KW-0804">Transcription</keyword>
<name>A0A1I7RR55_BURXY</name>
<dbReference type="OrthoDB" id="66982at2759"/>
<dbReference type="InterPro" id="IPR003195">
    <property type="entry name" value="TFIID_TAF13"/>
</dbReference>
<evidence type="ECO:0000313" key="8">
    <source>
        <dbReference type="Proteomes" id="UP000659654"/>
    </source>
</evidence>
<keyword evidence="4" id="KW-0539">Nucleus</keyword>
<dbReference type="SMR" id="A0A1I7RR55"/>
<dbReference type="PANTHER" id="PTHR11380">
    <property type="entry name" value="TRANSCRIPTION INITIATION FACTOR TFIID/SUPT3-RELATED"/>
    <property type="match status" value="1"/>
</dbReference>
<accession>A0A1I7RR55</accession>
<evidence type="ECO:0000256" key="1">
    <source>
        <dbReference type="ARBA" id="ARBA00004123"/>
    </source>
</evidence>
<evidence type="ECO:0000256" key="3">
    <source>
        <dbReference type="ARBA" id="ARBA00023163"/>
    </source>
</evidence>
<organism evidence="7 9">
    <name type="scientific">Bursaphelenchus xylophilus</name>
    <name type="common">Pinewood nematode worm</name>
    <name type="synonym">Aphelenchoides xylophilus</name>
    <dbReference type="NCBI Taxonomy" id="6326"/>
    <lineage>
        <taxon>Eukaryota</taxon>
        <taxon>Metazoa</taxon>
        <taxon>Ecdysozoa</taxon>
        <taxon>Nematoda</taxon>
        <taxon>Chromadorea</taxon>
        <taxon>Rhabditida</taxon>
        <taxon>Tylenchina</taxon>
        <taxon>Tylenchomorpha</taxon>
        <taxon>Aphelenchoidea</taxon>
        <taxon>Aphelenchoididae</taxon>
        <taxon>Bursaphelenchus</taxon>
    </lineage>
</organism>
<evidence type="ECO:0000256" key="2">
    <source>
        <dbReference type="ARBA" id="ARBA00023015"/>
    </source>
</evidence>
<dbReference type="EMBL" id="CAJFDI010000006">
    <property type="protein sequence ID" value="CAD5234825.1"/>
    <property type="molecule type" value="Genomic_DNA"/>
</dbReference>
<dbReference type="eggNOG" id="KOG3902">
    <property type="taxonomic scope" value="Eukaryota"/>
</dbReference>
<protein>
    <submittedName>
        <fullName evidence="5">(pine wood nematode) hypothetical protein</fullName>
    </submittedName>
</protein>
<dbReference type="EMBL" id="CAJFCV020000006">
    <property type="protein sequence ID" value="CAG9130846.1"/>
    <property type="molecule type" value="Genomic_DNA"/>
</dbReference>
<reference evidence="9" key="1">
    <citation type="submission" date="2016-11" db="UniProtKB">
        <authorList>
            <consortium name="WormBaseParasite"/>
        </authorList>
    </citation>
    <scope>IDENTIFICATION</scope>
</reference>
<reference evidence="6" key="2">
    <citation type="submission" date="2020-08" db="EMBL/GenBank/DDBJ databases">
        <authorList>
            <person name="Kikuchi T."/>
        </authorList>
    </citation>
    <scope>NUCLEOTIDE SEQUENCE</scope>
    <source>
        <strain evidence="5">Ka4C1</strain>
    </source>
</reference>
<dbReference type="WBParaSite" id="BXY_0320200.1">
    <property type="protein sequence ID" value="BXY_0320200.1"/>
    <property type="gene ID" value="BXY_0320200"/>
</dbReference>
<dbReference type="PANTHER" id="PTHR11380:SF16">
    <property type="entry name" value="TRANSCRIPTION INITIATION PROTEIN SPT3 HOMOLOG"/>
    <property type="match status" value="1"/>
</dbReference>
<dbReference type="Proteomes" id="UP000582659">
    <property type="component" value="Unassembled WGS sequence"/>
</dbReference>
<dbReference type="GO" id="GO:0006366">
    <property type="term" value="P:transcription by RNA polymerase II"/>
    <property type="evidence" value="ECO:0007669"/>
    <property type="project" value="InterPro"/>
</dbReference>
<evidence type="ECO:0000313" key="9">
    <source>
        <dbReference type="WBParaSite" id="BXY_0320200.1"/>
    </source>
</evidence>
<evidence type="ECO:0000313" key="5">
    <source>
        <dbReference type="EMBL" id="CAD5234825.1"/>
    </source>
</evidence>
<comment type="subcellular location">
    <subcellularLocation>
        <location evidence="1">Nucleus</location>
    </subcellularLocation>
</comment>
<dbReference type="GO" id="GO:0005634">
    <property type="term" value="C:nucleus"/>
    <property type="evidence" value="ECO:0007669"/>
    <property type="project" value="UniProtKB-SubCell"/>
</dbReference>
<keyword evidence="2" id="KW-0805">Transcription regulation</keyword>
<dbReference type="Proteomes" id="UP000659654">
    <property type="component" value="Unassembled WGS sequence"/>
</dbReference>
<evidence type="ECO:0000313" key="7">
    <source>
        <dbReference type="Proteomes" id="UP000095284"/>
    </source>
</evidence>
<dbReference type="Proteomes" id="UP000095284">
    <property type="component" value="Unplaced"/>
</dbReference>
<dbReference type="AlphaFoldDB" id="A0A1I7RR55"/>
<dbReference type="Pfam" id="PF02269">
    <property type="entry name" value="TFIID-18kDa"/>
    <property type="match status" value="1"/>
</dbReference>
<keyword evidence="8" id="KW-1185">Reference proteome</keyword>
<evidence type="ECO:0000313" key="6">
    <source>
        <dbReference type="EMBL" id="CAG9130846.1"/>
    </source>
</evidence>
<gene>
    <name evidence="5" type="ORF">BXYJ_LOCUS14916</name>
</gene>